<dbReference type="InterPro" id="IPR045229">
    <property type="entry name" value="TPP_enz"/>
</dbReference>
<gene>
    <name evidence="7" type="primary">alsS</name>
    <name evidence="7" type="ORF">HS096_00595</name>
</gene>
<dbReference type="GO" id="GO:0005948">
    <property type="term" value="C:acetolactate synthase complex"/>
    <property type="evidence" value="ECO:0007669"/>
    <property type="project" value="TreeGrafter"/>
</dbReference>
<dbReference type="Pfam" id="PF00205">
    <property type="entry name" value="TPP_enzyme_M"/>
    <property type="match status" value="1"/>
</dbReference>
<evidence type="ECO:0000256" key="1">
    <source>
        <dbReference type="ARBA" id="ARBA00007812"/>
    </source>
</evidence>
<dbReference type="GO" id="GO:0000287">
    <property type="term" value="F:magnesium ion binding"/>
    <property type="evidence" value="ECO:0007669"/>
    <property type="project" value="InterPro"/>
</dbReference>
<comment type="caution">
    <text evidence="7">The sequence shown here is derived from an EMBL/GenBank/DDBJ whole genome shotgun (WGS) entry which is preliminary data.</text>
</comment>
<dbReference type="InterPro" id="IPR012001">
    <property type="entry name" value="Thiamin_PyroP_enz_TPP-bd_dom"/>
</dbReference>
<dbReference type="NCBIfam" id="NF006378">
    <property type="entry name" value="PRK08617.1"/>
    <property type="match status" value="1"/>
</dbReference>
<dbReference type="InterPro" id="IPR029035">
    <property type="entry name" value="DHS-like_NAD/FAD-binding_dom"/>
</dbReference>
<protein>
    <submittedName>
        <fullName evidence="7">Acetolactate synthase AlsS</fullName>
        <ecNumber evidence="7">2.2.1.6</ecNumber>
    </submittedName>
</protein>
<dbReference type="PANTHER" id="PTHR18968">
    <property type="entry name" value="THIAMINE PYROPHOSPHATE ENZYMES"/>
    <property type="match status" value="1"/>
</dbReference>
<dbReference type="AlphaFoldDB" id="A0A928Y5V8"/>
<dbReference type="FunFam" id="3.40.50.970:FF:000007">
    <property type="entry name" value="Acetolactate synthase"/>
    <property type="match status" value="1"/>
</dbReference>
<dbReference type="GO" id="GO:0009099">
    <property type="term" value="P:L-valine biosynthetic process"/>
    <property type="evidence" value="ECO:0007669"/>
    <property type="project" value="TreeGrafter"/>
</dbReference>
<feature type="domain" description="Thiamine pyrophosphate enzyme central" evidence="4">
    <location>
        <begin position="190"/>
        <end position="323"/>
    </location>
</feature>
<organism evidence="7 8">
    <name type="scientific">candidate division WWE3 bacterium</name>
    <dbReference type="NCBI Taxonomy" id="2053526"/>
    <lineage>
        <taxon>Bacteria</taxon>
        <taxon>Katanobacteria</taxon>
    </lineage>
</organism>
<dbReference type="GO" id="GO:0034077">
    <property type="term" value="P:butanediol metabolic process"/>
    <property type="evidence" value="ECO:0007669"/>
    <property type="project" value="InterPro"/>
</dbReference>
<dbReference type="Proteomes" id="UP000710385">
    <property type="component" value="Unassembled WGS sequence"/>
</dbReference>
<evidence type="ECO:0000259" key="5">
    <source>
        <dbReference type="Pfam" id="PF02775"/>
    </source>
</evidence>
<dbReference type="GO" id="GO:0003984">
    <property type="term" value="F:acetolactate synthase activity"/>
    <property type="evidence" value="ECO:0007669"/>
    <property type="project" value="UniProtKB-EC"/>
</dbReference>
<evidence type="ECO:0000313" key="8">
    <source>
        <dbReference type="Proteomes" id="UP000710385"/>
    </source>
</evidence>
<evidence type="ECO:0000256" key="2">
    <source>
        <dbReference type="ARBA" id="ARBA00023052"/>
    </source>
</evidence>
<keyword evidence="7" id="KW-0808">Transferase</keyword>
<dbReference type="GO" id="GO:0050660">
    <property type="term" value="F:flavin adenine dinucleotide binding"/>
    <property type="evidence" value="ECO:0007669"/>
    <property type="project" value="TreeGrafter"/>
</dbReference>
<proteinExistence type="inferred from homology"/>
<evidence type="ECO:0000259" key="6">
    <source>
        <dbReference type="Pfam" id="PF02776"/>
    </source>
</evidence>
<evidence type="ECO:0000256" key="3">
    <source>
        <dbReference type="RuleBase" id="RU362132"/>
    </source>
</evidence>
<dbReference type="InterPro" id="IPR011766">
    <property type="entry name" value="TPP_enzyme_TPP-bd"/>
</dbReference>
<dbReference type="InterPro" id="IPR012000">
    <property type="entry name" value="Thiamin_PyroP_enz_cen_dom"/>
</dbReference>
<reference evidence="7" key="1">
    <citation type="submission" date="2020-05" db="EMBL/GenBank/DDBJ databases">
        <title>High-Quality Genomes of Partial-Nitritation/Anammox System by Hierarchical Clustering Based Hybrid Assembly.</title>
        <authorList>
            <person name="Liu L."/>
            <person name="Wang Y."/>
            <person name="Che Y."/>
            <person name="Chen Y."/>
            <person name="Xia Y."/>
            <person name="Luo R."/>
            <person name="Cheng S.H."/>
            <person name="Zheng C."/>
            <person name="Zhang T."/>
        </authorList>
    </citation>
    <scope>NUCLEOTIDE SEQUENCE</scope>
    <source>
        <strain evidence="7">H1_PAT1</strain>
    </source>
</reference>
<dbReference type="InterPro" id="IPR012782">
    <property type="entry name" value="Acetolactate_synth_catblc"/>
</dbReference>
<sequence>MAKKNGASLLVDCLEAHEVKYIFGVPGASVMPILDVLRDKGPAFVVCRHEQNAAFMAQAWGRLRGEAGVCMATVGPGATNLVTGVATATADRDPLVAIAGQTPRSEQWQTRHQNIDEARMFDPITKMSLQVNAAEAIPEIIASAFRTAETPRQGSAFLAFPKDVLDAAVSAKPVVRSICDHAGDADEEEIERASALVLRAKRPVLLVGVGASDKRSTRAVRAFMETTGIPAVGTFEAAGVVGKSLVDQFLGRVGLASEEPGDAALHDADLVITVGYDAVEYAPSMWAGRARIIHINRLAAEVDAAYDPSSELVGDISHTLHRLQKAIGEKRWKLSARAERARQKLVAEQRQGTAMSGTHIHPARIVAELRKALGDHDLLISDVGAHQLWLAREFFTFQPRTLLFSMGFQTMGVALPWAIGARLAEPHRKIISCSGDGSFLMSAMELETAVRLKLPFVHCVWRDGTYNLVEIQQIAQYGRTSGTAFGNPDIVAFAKSFGATGLRVNHASGLASAFSRALKVRGPVIIDIPVDYRYNAGLLGKGGLFGGRSVD</sequence>
<evidence type="ECO:0000259" key="4">
    <source>
        <dbReference type="Pfam" id="PF00205"/>
    </source>
</evidence>
<dbReference type="SUPFAM" id="SSF52518">
    <property type="entry name" value="Thiamin diphosphate-binding fold (THDP-binding)"/>
    <property type="match status" value="2"/>
</dbReference>
<dbReference type="GO" id="GO:0009097">
    <property type="term" value="P:isoleucine biosynthetic process"/>
    <property type="evidence" value="ECO:0007669"/>
    <property type="project" value="TreeGrafter"/>
</dbReference>
<dbReference type="NCBIfam" id="NF006187">
    <property type="entry name" value="PRK08322.1"/>
    <property type="match status" value="1"/>
</dbReference>
<dbReference type="Gene3D" id="3.40.50.1220">
    <property type="entry name" value="TPP-binding domain"/>
    <property type="match status" value="1"/>
</dbReference>
<dbReference type="SUPFAM" id="SSF52467">
    <property type="entry name" value="DHS-like NAD/FAD-binding domain"/>
    <property type="match status" value="1"/>
</dbReference>
<dbReference type="GO" id="GO:0030976">
    <property type="term" value="F:thiamine pyrophosphate binding"/>
    <property type="evidence" value="ECO:0007669"/>
    <property type="project" value="InterPro"/>
</dbReference>
<dbReference type="EMBL" id="JABTTY010000001">
    <property type="protein sequence ID" value="MBE7524887.1"/>
    <property type="molecule type" value="Genomic_DNA"/>
</dbReference>
<dbReference type="EC" id="2.2.1.6" evidence="7"/>
<comment type="similarity">
    <text evidence="1 3">Belongs to the TPP enzyme family.</text>
</comment>
<dbReference type="Gene3D" id="3.40.50.970">
    <property type="match status" value="2"/>
</dbReference>
<name>A0A928Y5V8_UNCKA</name>
<dbReference type="PANTHER" id="PTHR18968:SF129">
    <property type="entry name" value="ACETOLACTATE SYNTHASE"/>
    <property type="match status" value="1"/>
</dbReference>
<feature type="domain" description="Thiamine pyrophosphate enzyme TPP-binding" evidence="5">
    <location>
        <begin position="382"/>
        <end position="528"/>
    </location>
</feature>
<dbReference type="NCBIfam" id="TIGR02418">
    <property type="entry name" value="acolac_catab"/>
    <property type="match status" value="1"/>
</dbReference>
<dbReference type="Pfam" id="PF02775">
    <property type="entry name" value="TPP_enzyme_C"/>
    <property type="match status" value="1"/>
</dbReference>
<evidence type="ECO:0000313" key="7">
    <source>
        <dbReference type="EMBL" id="MBE7524887.1"/>
    </source>
</evidence>
<keyword evidence="2 3" id="KW-0786">Thiamine pyrophosphate</keyword>
<dbReference type="Pfam" id="PF02776">
    <property type="entry name" value="TPP_enzyme_N"/>
    <property type="match status" value="1"/>
</dbReference>
<feature type="domain" description="Thiamine pyrophosphate enzyme N-terminal TPP-binding" evidence="6">
    <location>
        <begin position="5"/>
        <end position="118"/>
    </location>
</feature>
<accession>A0A928Y5V8</accession>
<dbReference type="InterPro" id="IPR029061">
    <property type="entry name" value="THDP-binding"/>
</dbReference>
<dbReference type="CDD" id="cd07035">
    <property type="entry name" value="TPP_PYR_POX_like"/>
    <property type="match status" value="1"/>
</dbReference>